<dbReference type="Gene3D" id="1.20.1050.10">
    <property type="match status" value="1"/>
</dbReference>
<feature type="domain" description="GST N-terminal" evidence="3">
    <location>
        <begin position="1"/>
        <end position="80"/>
    </location>
</feature>
<dbReference type="Pfam" id="PF02798">
    <property type="entry name" value="GST_N"/>
    <property type="match status" value="1"/>
</dbReference>
<dbReference type="STRING" id="83784.SAMN05192564_106207"/>
<dbReference type="PANTHER" id="PTHR44051:SF19">
    <property type="entry name" value="DISULFIDE-BOND OXIDOREDUCTASE YFCG"/>
    <property type="match status" value="1"/>
</dbReference>
<dbReference type="SFLD" id="SFLDG00358">
    <property type="entry name" value="Main_(cytGST)"/>
    <property type="match status" value="1"/>
</dbReference>
<dbReference type="Proteomes" id="UP000198638">
    <property type="component" value="Unassembled WGS sequence"/>
</dbReference>
<dbReference type="EMBL" id="FNRQ01000006">
    <property type="protein sequence ID" value="SEB11293.1"/>
    <property type="molecule type" value="Genomic_DNA"/>
</dbReference>
<dbReference type="SFLD" id="SFLDG01151">
    <property type="entry name" value="Main.2:_Nu-like"/>
    <property type="match status" value="1"/>
</dbReference>
<dbReference type="InterPro" id="IPR004046">
    <property type="entry name" value="GST_C"/>
</dbReference>
<feature type="domain" description="GST C-terminal" evidence="4">
    <location>
        <begin position="83"/>
        <end position="210"/>
    </location>
</feature>
<dbReference type="CDD" id="cd03048">
    <property type="entry name" value="GST_N_Ure2p_like"/>
    <property type="match status" value="1"/>
</dbReference>
<feature type="region of interest" description="Disordered" evidence="2">
    <location>
        <begin position="218"/>
        <end position="238"/>
    </location>
</feature>
<dbReference type="PROSITE" id="PS50405">
    <property type="entry name" value="GST_CTER"/>
    <property type="match status" value="1"/>
</dbReference>
<keyword evidence="6" id="KW-1185">Reference proteome</keyword>
<proteinExistence type="inferred from homology"/>
<evidence type="ECO:0000256" key="2">
    <source>
        <dbReference type="SAM" id="MobiDB-lite"/>
    </source>
</evidence>
<accession>A0A1H4GNY8</accession>
<organism evidence="5 6">
    <name type="scientific">Paraburkholderia sartisoli</name>
    <dbReference type="NCBI Taxonomy" id="83784"/>
    <lineage>
        <taxon>Bacteria</taxon>
        <taxon>Pseudomonadati</taxon>
        <taxon>Pseudomonadota</taxon>
        <taxon>Betaproteobacteria</taxon>
        <taxon>Burkholderiales</taxon>
        <taxon>Burkholderiaceae</taxon>
        <taxon>Paraburkholderia</taxon>
    </lineage>
</organism>
<name>A0A1H4GNY8_9BURK</name>
<dbReference type="Pfam" id="PF00043">
    <property type="entry name" value="GST_C"/>
    <property type="match status" value="1"/>
</dbReference>
<dbReference type="Gene3D" id="3.40.30.10">
    <property type="entry name" value="Glutaredoxin"/>
    <property type="match status" value="1"/>
</dbReference>
<dbReference type="InterPro" id="IPR036249">
    <property type="entry name" value="Thioredoxin-like_sf"/>
</dbReference>
<gene>
    <name evidence="5" type="ORF">SAMN05192564_106207</name>
</gene>
<comment type="similarity">
    <text evidence="1">Belongs to the GST superfamily.</text>
</comment>
<dbReference type="InterPro" id="IPR040079">
    <property type="entry name" value="Glutathione_S-Trfase"/>
</dbReference>
<dbReference type="SFLD" id="SFLDG01150">
    <property type="entry name" value="Main.1:_Beta-like"/>
    <property type="match status" value="1"/>
</dbReference>
<evidence type="ECO:0000259" key="3">
    <source>
        <dbReference type="PROSITE" id="PS50404"/>
    </source>
</evidence>
<dbReference type="InterPro" id="IPR010987">
    <property type="entry name" value="Glutathione-S-Trfase_C-like"/>
</dbReference>
<evidence type="ECO:0000313" key="6">
    <source>
        <dbReference type="Proteomes" id="UP000198638"/>
    </source>
</evidence>
<protein>
    <submittedName>
        <fullName evidence="5">GST-like protein</fullName>
    </submittedName>
</protein>
<dbReference type="PANTHER" id="PTHR44051">
    <property type="entry name" value="GLUTATHIONE S-TRANSFERASE-RELATED"/>
    <property type="match status" value="1"/>
</dbReference>
<dbReference type="SFLD" id="SFLDS00019">
    <property type="entry name" value="Glutathione_Transferase_(cytos"/>
    <property type="match status" value="1"/>
</dbReference>
<sequence>MLKFYFHPSPNPMKTALLLEELKTPFELIAVDTFKGEQHQPDFLKINPNAKVPAIDDDGVVVFDSHAILLYLGAKHGRFIPSTAKEHARMLSWLQFIATGLSPFSGQAVHFLHHAPEALPYARNRYLKEVERHYRVLDDRLAQSKYLAGDEYTIADMALWGWANFAGYILGEKGLTDYPDVKRLVDEISARPAAARAQALKDKLTLKTGFDEETRRALFPQNAESAAADVDAQRRRSA</sequence>
<evidence type="ECO:0000313" key="5">
    <source>
        <dbReference type="EMBL" id="SEB11293.1"/>
    </source>
</evidence>
<evidence type="ECO:0000259" key="4">
    <source>
        <dbReference type="PROSITE" id="PS50405"/>
    </source>
</evidence>
<dbReference type="AlphaFoldDB" id="A0A1H4GNY8"/>
<dbReference type="RefSeq" id="WP_218133546.1">
    <property type="nucleotide sequence ID" value="NZ_FNRQ01000006.1"/>
</dbReference>
<dbReference type="InterPro" id="IPR036282">
    <property type="entry name" value="Glutathione-S-Trfase_C_sf"/>
</dbReference>
<dbReference type="PROSITE" id="PS50404">
    <property type="entry name" value="GST_NTER"/>
    <property type="match status" value="1"/>
</dbReference>
<dbReference type="InterPro" id="IPR004045">
    <property type="entry name" value="Glutathione_S-Trfase_N"/>
</dbReference>
<reference evidence="6" key="1">
    <citation type="submission" date="2016-10" db="EMBL/GenBank/DDBJ databases">
        <authorList>
            <person name="Varghese N."/>
            <person name="Submissions S."/>
        </authorList>
    </citation>
    <scope>NUCLEOTIDE SEQUENCE [LARGE SCALE GENOMIC DNA]</scope>
    <source>
        <strain evidence="6">LMG 24000</strain>
    </source>
</reference>
<evidence type="ECO:0000256" key="1">
    <source>
        <dbReference type="RuleBase" id="RU003494"/>
    </source>
</evidence>
<dbReference type="SUPFAM" id="SSF52833">
    <property type="entry name" value="Thioredoxin-like"/>
    <property type="match status" value="1"/>
</dbReference>
<dbReference type="SUPFAM" id="SSF47616">
    <property type="entry name" value="GST C-terminal domain-like"/>
    <property type="match status" value="1"/>
</dbReference>